<dbReference type="GO" id="GO:0016491">
    <property type="term" value="F:oxidoreductase activity"/>
    <property type="evidence" value="ECO:0007669"/>
    <property type="project" value="UniProtKB-KW"/>
</dbReference>
<dbReference type="SUPFAM" id="SSF51735">
    <property type="entry name" value="NAD(P)-binding Rossmann-fold domains"/>
    <property type="match status" value="1"/>
</dbReference>
<dbReference type="Proteomes" id="UP000636458">
    <property type="component" value="Unassembled WGS sequence"/>
</dbReference>
<dbReference type="PRINTS" id="PR00081">
    <property type="entry name" value="GDHRDH"/>
</dbReference>
<evidence type="ECO:0000256" key="1">
    <source>
        <dbReference type="ARBA" id="ARBA00023002"/>
    </source>
</evidence>
<reference evidence="2" key="1">
    <citation type="submission" date="2021-01" db="EMBL/GenBank/DDBJ databases">
        <title>Lacisediminihabitans sp. nov. strain G11-30, isolated from Antarctic Soil.</title>
        <authorList>
            <person name="Li J."/>
        </authorList>
    </citation>
    <scope>NUCLEOTIDE SEQUENCE</scope>
    <source>
        <strain evidence="2">G11-30</strain>
    </source>
</reference>
<dbReference type="RefSeq" id="WP_200555809.1">
    <property type="nucleotide sequence ID" value="NZ_JAEPES010000002.1"/>
</dbReference>
<protein>
    <submittedName>
        <fullName evidence="2">SDR family NAD(P)-dependent oxidoreductase</fullName>
    </submittedName>
</protein>
<evidence type="ECO:0000313" key="3">
    <source>
        <dbReference type="Proteomes" id="UP000636458"/>
    </source>
</evidence>
<dbReference type="InterPro" id="IPR036291">
    <property type="entry name" value="NAD(P)-bd_dom_sf"/>
</dbReference>
<comment type="caution">
    <text evidence="2">The sequence shown here is derived from an EMBL/GenBank/DDBJ whole genome shotgun (WGS) entry which is preliminary data.</text>
</comment>
<keyword evidence="1" id="KW-0560">Oxidoreductase</keyword>
<dbReference type="AlphaFoldDB" id="A0A934W325"/>
<organism evidence="2 3">
    <name type="scientific">Lacisediminihabitans changchengi</name>
    <dbReference type="NCBI Taxonomy" id="2787634"/>
    <lineage>
        <taxon>Bacteria</taxon>
        <taxon>Bacillati</taxon>
        <taxon>Actinomycetota</taxon>
        <taxon>Actinomycetes</taxon>
        <taxon>Micrococcales</taxon>
        <taxon>Microbacteriaceae</taxon>
        <taxon>Lacisediminihabitans</taxon>
    </lineage>
</organism>
<keyword evidence="3" id="KW-1185">Reference proteome</keyword>
<name>A0A934W325_9MICO</name>
<dbReference type="Pfam" id="PF00106">
    <property type="entry name" value="adh_short"/>
    <property type="match status" value="1"/>
</dbReference>
<dbReference type="PANTHER" id="PTHR43157">
    <property type="entry name" value="PHOSPHATIDYLINOSITOL-GLYCAN BIOSYNTHESIS CLASS F PROTEIN-RELATED"/>
    <property type="match status" value="1"/>
</dbReference>
<accession>A0A934W325</accession>
<gene>
    <name evidence="2" type="ORF">IV501_07435</name>
</gene>
<dbReference type="EMBL" id="JAEPES010000002">
    <property type="protein sequence ID" value="MBK4347461.1"/>
    <property type="molecule type" value="Genomic_DNA"/>
</dbReference>
<dbReference type="Gene3D" id="3.40.50.720">
    <property type="entry name" value="NAD(P)-binding Rossmann-like Domain"/>
    <property type="match status" value="1"/>
</dbReference>
<dbReference type="InterPro" id="IPR002347">
    <property type="entry name" value="SDR_fam"/>
</dbReference>
<proteinExistence type="predicted"/>
<evidence type="ECO:0000313" key="2">
    <source>
        <dbReference type="EMBL" id="MBK4347461.1"/>
    </source>
</evidence>
<dbReference type="PANTHER" id="PTHR43157:SF31">
    <property type="entry name" value="PHOSPHATIDYLINOSITOL-GLYCAN BIOSYNTHESIS CLASS F PROTEIN"/>
    <property type="match status" value="1"/>
</dbReference>
<sequence>MPDSPQNTQLENTTIVITGASSGIGRAAAIALAEQGATLAVVGRNPERTRIVANQVGGRPFLADFDRLDDVRALAGSLLEAYDEIDVLANNAGGLVAKRGISADGHERTFQHNHLAPFLLTALLGKRLVESNGRVISTASGANMFSSLRFDDLEFAARPYLGGWVPYGTSKLETIMFIRELAKRVPGITAYSFHPGYVATEFGADSALVRLGNFVTRNSLAISPQQGAAPLVHLASTEELDVPNGTYFDGLKPFGRTRKLANDADARARLWDDTARILGLPA</sequence>